<accession>A0A3B0USM6</accession>
<keyword evidence="1" id="KW-0963">Cytoplasm</keyword>
<keyword evidence="2 4" id="KW-0808">Transferase</keyword>
<name>A0A3B0USM6_9ZZZZ</name>
<dbReference type="Pfam" id="PF03588">
    <property type="entry name" value="Leu_Phe_trans"/>
    <property type="match status" value="1"/>
</dbReference>
<dbReference type="EC" id="2.3.2.6" evidence="4"/>
<keyword evidence="3 4" id="KW-0012">Acyltransferase</keyword>
<dbReference type="GO" id="GO:0005737">
    <property type="term" value="C:cytoplasm"/>
    <property type="evidence" value="ECO:0007669"/>
    <property type="project" value="TreeGrafter"/>
</dbReference>
<dbReference type="NCBIfam" id="TIGR00667">
    <property type="entry name" value="aat"/>
    <property type="match status" value="1"/>
</dbReference>
<reference evidence="4" key="1">
    <citation type="submission" date="2018-06" db="EMBL/GenBank/DDBJ databases">
        <authorList>
            <person name="Zhirakovskaya E."/>
        </authorList>
    </citation>
    <scope>NUCLEOTIDE SEQUENCE</scope>
</reference>
<dbReference type="SUPFAM" id="SSF55729">
    <property type="entry name" value="Acyl-CoA N-acyltransferases (Nat)"/>
    <property type="match status" value="1"/>
</dbReference>
<dbReference type="PANTHER" id="PTHR30098:SF2">
    <property type="entry name" value="LEUCYL_PHENYLALANYL-TRNA--PROTEIN TRANSFERASE"/>
    <property type="match status" value="1"/>
</dbReference>
<dbReference type="FunFam" id="3.40.630.70:FF:000001">
    <property type="entry name" value="Leucyl/phenylalanyl-tRNA--protein transferase"/>
    <property type="match status" value="1"/>
</dbReference>
<dbReference type="PANTHER" id="PTHR30098">
    <property type="entry name" value="LEUCYL/PHENYLALANYL-TRNA--PROTEIN TRANSFERASE"/>
    <property type="match status" value="1"/>
</dbReference>
<organism evidence="4">
    <name type="scientific">hydrothermal vent metagenome</name>
    <dbReference type="NCBI Taxonomy" id="652676"/>
    <lineage>
        <taxon>unclassified sequences</taxon>
        <taxon>metagenomes</taxon>
        <taxon>ecological metagenomes</taxon>
    </lineage>
</organism>
<proteinExistence type="inferred from homology"/>
<dbReference type="GO" id="GO:0030163">
    <property type="term" value="P:protein catabolic process"/>
    <property type="evidence" value="ECO:0007669"/>
    <property type="project" value="InterPro"/>
</dbReference>
<dbReference type="AlphaFoldDB" id="A0A3B0USM6"/>
<dbReference type="InterPro" id="IPR004616">
    <property type="entry name" value="Leu/Phe-tRNA_Trfase"/>
</dbReference>
<gene>
    <name evidence="4" type="ORF">MNBD_CHLOROFLEXI01-3719</name>
</gene>
<protein>
    <submittedName>
        <fullName evidence="4">Leucyl/phenylalanyl-tRNA--protein transferase</fullName>
        <ecNumber evidence="4">2.3.2.6</ecNumber>
    </submittedName>
</protein>
<dbReference type="HAMAP" id="MF_00688">
    <property type="entry name" value="Leu_Phe_trans"/>
    <property type="match status" value="1"/>
</dbReference>
<evidence type="ECO:0000256" key="2">
    <source>
        <dbReference type="ARBA" id="ARBA00022679"/>
    </source>
</evidence>
<dbReference type="EMBL" id="UOEU01000192">
    <property type="protein sequence ID" value="VAW31293.1"/>
    <property type="molecule type" value="Genomic_DNA"/>
</dbReference>
<evidence type="ECO:0000256" key="3">
    <source>
        <dbReference type="ARBA" id="ARBA00023315"/>
    </source>
</evidence>
<dbReference type="InterPro" id="IPR016181">
    <property type="entry name" value="Acyl_CoA_acyltransferase"/>
</dbReference>
<evidence type="ECO:0000313" key="4">
    <source>
        <dbReference type="EMBL" id="VAW31293.1"/>
    </source>
</evidence>
<evidence type="ECO:0000256" key="1">
    <source>
        <dbReference type="ARBA" id="ARBA00022490"/>
    </source>
</evidence>
<dbReference type="InterPro" id="IPR042203">
    <property type="entry name" value="Leu/Phe-tRNA_Trfase_C"/>
</dbReference>
<dbReference type="GO" id="GO:0008914">
    <property type="term" value="F:leucyl-tRNA--protein transferase activity"/>
    <property type="evidence" value="ECO:0007669"/>
    <property type="project" value="UniProtKB-EC"/>
</dbReference>
<dbReference type="Gene3D" id="3.40.630.70">
    <property type="entry name" value="Leucyl/phenylalanyl-tRNA-protein transferase, C-terminal domain"/>
    <property type="match status" value="1"/>
</dbReference>
<sequence>MLLSAYCQGVFPMAHEDGRIYWYDPDPRAIIPLDRFHVSRSLQRTVRQKKFEIRIDTAFMDVIDACAVAASGREGTWINADIFQAYTRLHRLGFAHSVEAWQDGKLVGGLYGVAIQGFFAGESMFSHVRDGSKVALVALVERLLQKKFHLLDTQFMTDHLRRFGAVEITSVAYKQQLSQALLAPTNF</sequence>